<sequence length="39" mass="4349">MADHARNIGMPQIYADGNDISGHDRPPYLWTSAHNLTVL</sequence>
<protein>
    <submittedName>
        <fullName evidence="1">Uncharacterized protein</fullName>
    </submittedName>
</protein>
<dbReference type="EMBL" id="GBXM01050330">
    <property type="protein sequence ID" value="JAH58247.1"/>
    <property type="molecule type" value="Transcribed_RNA"/>
</dbReference>
<organism evidence="1">
    <name type="scientific">Anguilla anguilla</name>
    <name type="common">European freshwater eel</name>
    <name type="synonym">Muraena anguilla</name>
    <dbReference type="NCBI Taxonomy" id="7936"/>
    <lineage>
        <taxon>Eukaryota</taxon>
        <taxon>Metazoa</taxon>
        <taxon>Chordata</taxon>
        <taxon>Craniata</taxon>
        <taxon>Vertebrata</taxon>
        <taxon>Euteleostomi</taxon>
        <taxon>Actinopterygii</taxon>
        <taxon>Neopterygii</taxon>
        <taxon>Teleostei</taxon>
        <taxon>Anguilliformes</taxon>
        <taxon>Anguillidae</taxon>
        <taxon>Anguilla</taxon>
    </lineage>
</organism>
<dbReference type="AlphaFoldDB" id="A0A0E9TXR9"/>
<name>A0A0E9TXR9_ANGAN</name>
<reference evidence="1" key="2">
    <citation type="journal article" date="2015" name="Fish Shellfish Immunol.">
        <title>Early steps in the European eel (Anguilla anguilla)-Vibrio vulnificus interaction in the gills: Role of the RtxA13 toxin.</title>
        <authorList>
            <person name="Callol A."/>
            <person name="Pajuelo D."/>
            <person name="Ebbesson L."/>
            <person name="Teles M."/>
            <person name="MacKenzie S."/>
            <person name="Amaro C."/>
        </authorList>
    </citation>
    <scope>NUCLEOTIDE SEQUENCE</scope>
</reference>
<accession>A0A0E9TXR9</accession>
<reference evidence="1" key="1">
    <citation type="submission" date="2014-11" db="EMBL/GenBank/DDBJ databases">
        <authorList>
            <person name="Amaro Gonzalez C."/>
        </authorList>
    </citation>
    <scope>NUCLEOTIDE SEQUENCE</scope>
</reference>
<evidence type="ECO:0000313" key="1">
    <source>
        <dbReference type="EMBL" id="JAH58247.1"/>
    </source>
</evidence>
<proteinExistence type="predicted"/>